<feature type="region of interest" description="Disordered" evidence="1">
    <location>
        <begin position="103"/>
        <end position="144"/>
    </location>
</feature>
<feature type="compositionally biased region" description="Low complexity" evidence="1">
    <location>
        <begin position="44"/>
        <end position="66"/>
    </location>
</feature>
<reference evidence="3 4" key="1">
    <citation type="submission" date="2019-06" db="EMBL/GenBank/DDBJ databases">
        <title>Sequencing the genomes of 1000 actinobacteria strains.</title>
        <authorList>
            <person name="Klenk H.-P."/>
        </authorList>
    </citation>
    <scope>NUCLEOTIDE SEQUENCE [LARGE SCALE GENOMIC DNA]</scope>
    <source>
        <strain evidence="3 4">DSM 45043</strain>
    </source>
</reference>
<evidence type="ECO:0000313" key="4">
    <source>
        <dbReference type="Proteomes" id="UP000316706"/>
    </source>
</evidence>
<dbReference type="RefSeq" id="WP_141966088.1">
    <property type="nucleotide sequence ID" value="NZ_VFPO01000001.1"/>
</dbReference>
<name>A0A543I8V6_9ACTN</name>
<feature type="transmembrane region" description="Helical" evidence="2">
    <location>
        <begin position="73"/>
        <end position="95"/>
    </location>
</feature>
<keyword evidence="2" id="KW-0812">Transmembrane</keyword>
<gene>
    <name evidence="3" type="ORF">FHX41_0623</name>
</gene>
<dbReference type="AlphaFoldDB" id="A0A543I8V6"/>
<evidence type="ECO:0000256" key="2">
    <source>
        <dbReference type="SAM" id="Phobius"/>
    </source>
</evidence>
<keyword evidence="2" id="KW-1133">Transmembrane helix</keyword>
<dbReference type="Proteomes" id="UP000316706">
    <property type="component" value="Unassembled WGS sequence"/>
</dbReference>
<evidence type="ECO:0000256" key="1">
    <source>
        <dbReference type="SAM" id="MobiDB-lite"/>
    </source>
</evidence>
<evidence type="ECO:0000313" key="3">
    <source>
        <dbReference type="EMBL" id="TQM67026.1"/>
    </source>
</evidence>
<comment type="caution">
    <text evidence="3">The sequence shown here is derived from an EMBL/GenBank/DDBJ whole genome shotgun (WGS) entry which is preliminary data.</text>
</comment>
<keyword evidence="2" id="KW-0472">Membrane</keyword>
<feature type="region of interest" description="Disordered" evidence="1">
    <location>
        <begin position="27"/>
        <end position="68"/>
    </location>
</feature>
<organism evidence="3 4">
    <name type="scientific">Actinomadura hallensis</name>
    <dbReference type="NCBI Taxonomy" id="337895"/>
    <lineage>
        <taxon>Bacteria</taxon>
        <taxon>Bacillati</taxon>
        <taxon>Actinomycetota</taxon>
        <taxon>Actinomycetes</taxon>
        <taxon>Streptosporangiales</taxon>
        <taxon>Thermomonosporaceae</taxon>
        <taxon>Actinomadura</taxon>
    </lineage>
</organism>
<dbReference type="EMBL" id="VFPO01000001">
    <property type="protein sequence ID" value="TQM67026.1"/>
    <property type="molecule type" value="Genomic_DNA"/>
</dbReference>
<keyword evidence="4" id="KW-1185">Reference proteome</keyword>
<proteinExistence type="predicted"/>
<sequence>MGLSEYEQTVLRRLDADLDREDPRLRRLLNDFRPPGLETPGAETPDCAAPGPGTPGPGASDPGPSATWRPPRAAVVLAAVLLAGATFMLTGLTLVMRQPCPAAATPATTEVTGSSRTSGPAGERPASPAPDRDAGARPSTPSTC</sequence>
<protein>
    <submittedName>
        <fullName evidence="3">DUF3040 family protein</fullName>
    </submittedName>
</protein>
<accession>A0A543I8V6</accession>